<feature type="transmembrane region" description="Helical" evidence="2">
    <location>
        <begin position="110"/>
        <end position="129"/>
    </location>
</feature>
<protein>
    <submittedName>
        <fullName evidence="3">Uncharacterized protein</fullName>
    </submittedName>
</protein>
<feature type="transmembrane region" description="Helical" evidence="2">
    <location>
        <begin position="37"/>
        <end position="58"/>
    </location>
</feature>
<accession>A0A5C6ANP4</accession>
<dbReference type="AlphaFoldDB" id="A0A5C6ANP4"/>
<feature type="transmembrane region" description="Helical" evidence="2">
    <location>
        <begin position="79"/>
        <end position="98"/>
    </location>
</feature>
<evidence type="ECO:0000313" key="3">
    <source>
        <dbReference type="EMBL" id="TWU01041.1"/>
    </source>
</evidence>
<keyword evidence="2" id="KW-1133">Transmembrane helix</keyword>
<dbReference type="EMBL" id="SJPN01000005">
    <property type="protein sequence ID" value="TWU01041.1"/>
    <property type="molecule type" value="Genomic_DNA"/>
</dbReference>
<evidence type="ECO:0000256" key="2">
    <source>
        <dbReference type="SAM" id="Phobius"/>
    </source>
</evidence>
<dbReference type="RefSeq" id="WP_146521545.1">
    <property type="nucleotide sequence ID" value="NZ_CP151726.1"/>
</dbReference>
<feature type="region of interest" description="Disordered" evidence="1">
    <location>
        <begin position="138"/>
        <end position="159"/>
    </location>
</feature>
<proteinExistence type="predicted"/>
<organism evidence="3 4">
    <name type="scientific">Stieleria varia</name>
    <dbReference type="NCBI Taxonomy" id="2528005"/>
    <lineage>
        <taxon>Bacteria</taxon>
        <taxon>Pseudomonadati</taxon>
        <taxon>Planctomycetota</taxon>
        <taxon>Planctomycetia</taxon>
        <taxon>Pirellulales</taxon>
        <taxon>Pirellulaceae</taxon>
        <taxon>Stieleria</taxon>
    </lineage>
</organism>
<evidence type="ECO:0000256" key="1">
    <source>
        <dbReference type="SAM" id="MobiDB-lite"/>
    </source>
</evidence>
<gene>
    <name evidence="3" type="ORF">Pla52n_44120</name>
</gene>
<keyword evidence="2" id="KW-0812">Transmembrane</keyword>
<sequence>MMINDKSCGMLFLGLGVFFAVTFLVGGGVLTATNGGYWTLVFLASYLVGLAVFGPSVYKSATVGVCNSPGSKSISPRNIRRFLPAMFIPFLLVLWQVFFRSEAFSSELGIHLFMVGMGVGLSLFVPLGLGVMHRTGEPSDALETSASSVLNSKSIPRSP</sequence>
<feature type="compositionally biased region" description="Polar residues" evidence="1">
    <location>
        <begin position="142"/>
        <end position="159"/>
    </location>
</feature>
<feature type="transmembrane region" description="Helical" evidence="2">
    <location>
        <begin position="12"/>
        <end position="31"/>
    </location>
</feature>
<keyword evidence="4" id="KW-1185">Reference proteome</keyword>
<dbReference type="Proteomes" id="UP000320176">
    <property type="component" value="Unassembled WGS sequence"/>
</dbReference>
<reference evidence="3 4" key="1">
    <citation type="submission" date="2019-02" db="EMBL/GenBank/DDBJ databases">
        <title>Deep-cultivation of Planctomycetes and their phenomic and genomic characterization uncovers novel biology.</title>
        <authorList>
            <person name="Wiegand S."/>
            <person name="Jogler M."/>
            <person name="Boedeker C."/>
            <person name="Pinto D."/>
            <person name="Vollmers J."/>
            <person name="Rivas-Marin E."/>
            <person name="Kohn T."/>
            <person name="Peeters S.H."/>
            <person name="Heuer A."/>
            <person name="Rast P."/>
            <person name="Oberbeckmann S."/>
            <person name="Bunk B."/>
            <person name="Jeske O."/>
            <person name="Meyerdierks A."/>
            <person name="Storesund J.E."/>
            <person name="Kallscheuer N."/>
            <person name="Luecker S."/>
            <person name="Lage O.M."/>
            <person name="Pohl T."/>
            <person name="Merkel B.J."/>
            <person name="Hornburger P."/>
            <person name="Mueller R.-W."/>
            <person name="Bruemmer F."/>
            <person name="Labrenz M."/>
            <person name="Spormann A.M."/>
            <person name="Op Den Camp H."/>
            <person name="Overmann J."/>
            <person name="Amann R."/>
            <person name="Jetten M.S.M."/>
            <person name="Mascher T."/>
            <person name="Medema M.H."/>
            <person name="Devos D.P."/>
            <person name="Kaster A.-K."/>
            <person name="Ovreas L."/>
            <person name="Rohde M."/>
            <person name="Galperin M.Y."/>
            <person name="Jogler C."/>
        </authorList>
    </citation>
    <scope>NUCLEOTIDE SEQUENCE [LARGE SCALE GENOMIC DNA]</scope>
    <source>
        <strain evidence="3 4">Pla52n</strain>
    </source>
</reference>
<evidence type="ECO:0000313" key="4">
    <source>
        <dbReference type="Proteomes" id="UP000320176"/>
    </source>
</evidence>
<comment type="caution">
    <text evidence="3">The sequence shown here is derived from an EMBL/GenBank/DDBJ whole genome shotgun (WGS) entry which is preliminary data.</text>
</comment>
<keyword evidence="2" id="KW-0472">Membrane</keyword>
<name>A0A5C6ANP4_9BACT</name>